<dbReference type="Proteomes" id="UP001275932">
    <property type="component" value="Unassembled WGS sequence"/>
</dbReference>
<accession>A0ABU4WFC3</accession>
<protein>
    <submittedName>
        <fullName evidence="1">Uncharacterized protein</fullName>
    </submittedName>
</protein>
<name>A0ABU4WFC3_9BACT</name>
<gene>
    <name evidence="1" type="ORF">MOX91_01740</name>
</gene>
<evidence type="ECO:0000313" key="2">
    <source>
        <dbReference type="Proteomes" id="UP001275932"/>
    </source>
</evidence>
<organism evidence="1 2">
    <name type="scientific">Intestinicryptomonas porci</name>
    <dbReference type="NCBI Taxonomy" id="2926320"/>
    <lineage>
        <taxon>Bacteria</taxon>
        <taxon>Pseudomonadati</taxon>
        <taxon>Verrucomicrobiota</taxon>
        <taxon>Opitutia</taxon>
        <taxon>Opitutales</taxon>
        <taxon>Intestinicryptomonaceae</taxon>
        <taxon>Intestinicryptomonas</taxon>
    </lineage>
</organism>
<dbReference type="RefSeq" id="WP_370396353.1">
    <property type="nucleotide sequence ID" value="NZ_JALBUT010000001.1"/>
</dbReference>
<evidence type="ECO:0000313" key="1">
    <source>
        <dbReference type="EMBL" id="MDX8414909.1"/>
    </source>
</evidence>
<proteinExistence type="predicted"/>
<sequence length="82" mass="9151">MLKKLSVNLNDKEVKAFILNQIRELGCATALVVLKEFLSNIVKCAFVDITGVAIEGVILILIVKKIMELLHKELREQIGCQS</sequence>
<dbReference type="EMBL" id="JALBUT010000001">
    <property type="protein sequence ID" value="MDX8414909.1"/>
    <property type="molecule type" value="Genomic_DNA"/>
</dbReference>
<reference evidence="1 2" key="1">
    <citation type="submission" date="2022-03" db="EMBL/GenBank/DDBJ databases">
        <title>Novel taxa within the pig intestine.</title>
        <authorList>
            <person name="Wylensek D."/>
            <person name="Bishof K."/>
            <person name="Afrizal A."/>
            <person name="Clavel T."/>
        </authorList>
    </citation>
    <scope>NUCLEOTIDE SEQUENCE [LARGE SCALE GENOMIC DNA]</scope>
    <source>
        <strain evidence="1 2">CLA-KB-P66</strain>
    </source>
</reference>
<keyword evidence="2" id="KW-1185">Reference proteome</keyword>
<comment type="caution">
    <text evidence="1">The sequence shown here is derived from an EMBL/GenBank/DDBJ whole genome shotgun (WGS) entry which is preliminary data.</text>
</comment>